<dbReference type="GO" id="GO:0006935">
    <property type="term" value="P:chemotaxis"/>
    <property type="evidence" value="ECO:0007669"/>
    <property type="project" value="InterPro"/>
</dbReference>
<keyword evidence="6" id="KW-0175">Coiled coil</keyword>
<comment type="similarity">
    <text evidence="4">Belongs to the methyl-accepting chemotaxis (MCP) protein family.</text>
</comment>
<dbReference type="AlphaFoldDB" id="A0A927GUZ8"/>
<dbReference type="Gene3D" id="1.20.120.1530">
    <property type="match status" value="1"/>
</dbReference>
<keyword evidence="3 5" id="KW-0807">Transducer</keyword>
<evidence type="ECO:0000256" key="2">
    <source>
        <dbReference type="ARBA" id="ARBA00022481"/>
    </source>
</evidence>
<evidence type="ECO:0000256" key="3">
    <source>
        <dbReference type="ARBA" id="ARBA00023224"/>
    </source>
</evidence>
<keyword evidence="12" id="KW-1185">Reference proteome</keyword>
<dbReference type="InterPro" id="IPR003660">
    <property type="entry name" value="HAMP_dom"/>
</dbReference>
<dbReference type="SMART" id="SM00091">
    <property type="entry name" value="PAS"/>
    <property type="match status" value="2"/>
</dbReference>
<accession>A0A927GUZ8</accession>
<dbReference type="GO" id="GO:0007165">
    <property type="term" value="P:signal transduction"/>
    <property type="evidence" value="ECO:0007669"/>
    <property type="project" value="UniProtKB-KW"/>
</dbReference>
<dbReference type="FunFam" id="1.10.287.950:FF:000001">
    <property type="entry name" value="Methyl-accepting chemotaxis sensory transducer"/>
    <property type="match status" value="1"/>
</dbReference>
<dbReference type="Proteomes" id="UP000610558">
    <property type="component" value="Unassembled WGS sequence"/>
</dbReference>
<gene>
    <name evidence="11" type="ORF">IB286_03880</name>
</gene>
<organism evidence="11 12">
    <name type="scientific">Spongiibacter pelagi</name>
    <dbReference type="NCBI Taxonomy" id="2760804"/>
    <lineage>
        <taxon>Bacteria</taxon>
        <taxon>Pseudomonadati</taxon>
        <taxon>Pseudomonadota</taxon>
        <taxon>Gammaproteobacteria</taxon>
        <taxon>Cellvibrionales</taxon>
        <taxon>Spongiibacteraceae</taxon>
        <taxon>Spongiibacter</taxon>
    </lineage>
</organism>
<comment type="caution">
    <text evidence="11">The sequence shown here is derived from an EMBL/GenBank/DDBJ whole genome shotgun (WGS) entry which is preliminary data.</text>
</comment>
<sequence length="715" mass="77562">MNEKGEYIGNTLEWLDVTETRKKELEVTRLQSAVDGAMTAIMMIDRDLVITYANESTQKLLKANEEELVSVYPGLDLDKLVGTCIDIFHANPAHQRKLLGNPNNLPHSADIKVGSLVFNINVTAQFEKGEYIGNTLEWLDVTETRKKEIEVARLQSAVDGAESNLMMCDQDLNITYANPAVVAMLKNREAELRAKFPSFSADNLVGQSIDQFHVNPSHQRKLLSNISGLPAKAEIKIAELEFQVNATAVLDDKGGYMGNMVEWKDITEQKDAERQIANLIQAAAEGHLDQRVDAEGYDGFMKTLSISINSLMDAIVAEQDNAENQIRELVEGAISGDLNSRIDADATRGFLKRLATGLNQLMDTVAEPLEESSRVMTSLAEGNLVDLMNGNYQGQFASMQQAVNSSVDNLREMVIKIREAATGIRNSASEIAQGNLDLSNRTESQAASLEETASSVEQFTATVKQNAENASQANNLAASARSQAEKGGDVVGRAVSAMREINNSSKRIADIIGVIDEIAFQTNLLALNAAVEAARAGEQGRGFAVVASEVRNLAQRSAEAAKEIKTLIKDSVEKVDEGSKLIDESGSTLEEIVSGVKKVSDIIAEIALASQEQASGIEQVNKAVSEMDKVTQENAALVEEAAAASQSMDTLSKGLTERMTFFNTGEVEEGMGVRQTAQMHNLHRAPAPRNERPAPARKAASAGNRQASSDDWAEF</sequence>
<dbReference type="InterPro" id="IPR051310">
    <property type="entry name" value="MCP_chemotaxis"/>
</dbReference>
<evidence type="ECO:0000313" key="12">
    <source>
        <dbReference type="Proteomes" id="UP000610558"/>
    </source>
</evidence>
<dbReference type="CDD" id="cd00130">
    <property type="entry name" value="PAS"/>
    <property type="match status" value="1"/>
</dbReference>
<feature type="domain" description="HAMP" evidence="10">
    <location>
        <begin position="274"/>
        <end position="320"/>
    </location>
</feature>
<feature type="domain" description="PAS" evidence="9">
    <location>
        <begin position="26"/>
        <end position="70"/>
    </location>
</feature>
<dbReference type="SUPFAM" id="SSF58104">
    <property type="entry name" value="Methyl-accepting chemotaxis protein (MCP) signaling domain"/>
    <property type="match status" value="1"/>
</dbReference>
<dbReference type="InterPro" id="IPR004089">
    <property type="entry name" value="MCPsignal_dom"/>
</dbReference>
<dbReference type="PROSITE" id="PS50885">
    <property type="entry name" value="HAMP"/>
    <property type="match status" value="2"/>
</dbReference>
<dbReference type="Pfam" id="PF00015">
    <property type="entry name" value="MCPsignal"/>
    <property type="match status" value="1"/>
</dbReference>
<proteinExistence type="inferred from homology"/>
<dbReference type="InterPro" id="IPR035965">
    <property type="entry name" value="PAS-like_dom_sf"/>
</dbReference>
<dbReference type="InterPro" id="IPR004090">
    <property type="entry name" value="Chemotax_Me-accpt_rcpt"/>
</dbReference>
<protein>
    <submittedName>
        <fullName evidence="11">PAS domain-containing protein</fullName>
    </submittedName>
</protein>
<dbReference type="GO" id="GO:0004888">
    <property type="term" value="F:transmembrane signaling receptor activity"/>
    <property type="evidence" value="ECO:0007669"/>
    <property type="project" value="InterPro"/>
</dbReference>
<dbReference type="SMART" id="SM00283">
    <property type="entry name" value="MA"/>
    <property type="match status" value="1"/>
</dbReference>
<evidence type="ECO:0000256" key="4">
    <source>
        <dbReference type="ARBA" id="ARBA00029447"/>
    </source>
</evidence>
<keyword evidence="2" id="KW-0488">Methylation</keyword>
<evidence type="ECO:0000256" key="1">
    <source>
        <dbReference type="ARBA" id="ARBA00004370"/>
    </source>
</evidence>
<evidence type="ECO:0000259" key="9">
    <source>
        <dbReference type="PROSITE" id="PS50112"/>
    </source>
</evidence>
<dbReference type="Gene3D" id="3.30.450.20">
    <property type="entry name" value="PAS domain"/>
    <property type="match status" value="2"/>
</dbReference>
<dbReference type="InterPro" id="IPR000014">
    <property type="entry name" value="PAS"/>
</dbReference>
<dbReference type="Pfam" id="PF13188">
    <property type="entry name" value="PAS_8"/>
    <property type="match status" value="2"/>
</dbReference>
<evidence type="ECO:0000256" key="5">
    <source>
        <dbReference type="PROSITE-ProRule" id="PRU00284"/>
    </source>
</evidence>
<dbReference type="EMBL" id="JACXLD010000001">
    <property type="protein sequence ID" value="MBD2858136.1"/>
    <property type="molecule type" value="Genomic_DNA"/>
</dbReference>
<dbReference type="PRINTS" id="PR00260">
    <property type="entry name" value="CHEMTRNSDUCR"/>
</dbReference>
<evidence type="ECO:0000313" key="11">
    <source>
        <dbReference type="EMBL" id="MBD2858136.1"/>
    </source>
</evidence>
<evidence type="ECO:0000259" key="8">
    <source>
        <dbReference type="PROSITE" id="PS50111"/>
    </source>
</evidence>
<dbReference type="Pfam" id="PF18947">
    <property type="entry name" value="HAMP_2"/>
    <property type="match status" value="1"/>
</dbReference>
<dbReference type="Gene3D" id="1.10.287.950">
    <property type="entry name" value="Methyl-accepting chemotaxis protein"/>
    <property type="match status" value="1"/>
</dbReference>
<feature type="coiled-coil region" evidence="6">
    <location>
        <begin position="620"/>
        <end position="647"/>
    </location>
</feature>
<dbReference type="PROSITE" id="PS50112">
    <property type="entry name" value="PAS"/>
    <property type="match status" value="1"/>
</dbReference>
<dbReference type="SUPFAM" id="SSF55785">
    <property type="entry name" value="PYP-like sensor domain (PAS domain)"/>
    <property type="match status" value="2"/>
</dbReference>
<evidence type="ECO:0000256" key="7">
    <source>
        <dbReference type="SAM" id="MobiDB-lite"/>
    </source>
</evidence>
<comment type="subcellular location">
    <subcellularLocation>
        <location evidence="1">Membrane</location>
    </subcellularLocation>
</comment>
<dbReference type="PANTHER" id="PTHR43531">
    <property type="entry name" value="PROTEIN ICFG"/>
    <property type="match status" value="1"/>
</dbReference>
<evidence type="ECO:0000256" key="6">
    <source>
        <dbReference type="SAM" id="Coils"/>
    </source>
</evidence>
<reference evidence="11" key="1">
    <citation type="submission" date="2020-09" db="EMBL/GenBank/DDBJ databases">
        <authorList>
            <person name="Yoon J.-W."/>
        </authorList>
    </citation>
    <scope>NUCLEOTIDE SEQUENCE</scope>
    <source>
        <strain evidence="11">KMU-158</strain>
    </source>
</reference>
<name>A0A927GUZ8_9GAMM</name>
<dbReference type="PROSITE" id="PS50111">
    <property type="entry name" value="CHEMOTAXIS_TRANSDUC_2"/>
    <property type="match status" value="1"/>
</dbReference>
<evidence type="ECO:0000259" key="10">
    <source>
        <dbReference type="PROSITE" id="PS50885"/>
    </source>
</evidence>
<feature type="region of interest" description="Disordered" evidence="7">
    <location>
        <begin position="680"/>
        <end position="715"/>
    </location>
</feature>
<dbReference type="PANTHER" id="PTHR43531:SF14">
    <property type="entry name" value="METHYL-ACCEPTING CHEMOTAXIS PROTEIN I-RELATED"/>
    <property type="match status" value="1"/>
</dbReference>
<feature type="domain" description="Methyl-accepting transducer" evidence="8">
    <location>
        <begin position="420"/>
        <end position="649"/>
    </location>
</feature>
<feature type="domain" description="HAMP" evidence="10">
    <location>
        <begin position="363"/>
        <end position="415"/>
    </location>
</feature>
<dbReference type="CDD" id="cd11386">
    <property type="entry name" value="MCP_signal"/>
    <property type="match status" value="1"/>
</dbReference>
<dbReference type="GO" id="GO:0005886">
    <property type="term" value="C:plasma membrane"/>
    <property type="evidence" value="ECO:0007669"/>
    <property type="project" value="TreeGrafter"/>
</dbReference>